<sequence length="346" mass="38174">MAHEYYAVILEFTAQKVALGFAGEPQFHVCVTPTSPLWKKFVYSDNEIRYPTFLGLGSHALSAEDKDKLRSCLSEDEKSTVSQYNKDYGTHWFCWKNDKFRALSRLVKHLISASLLISNASAKLFIIDGGMAAVEKASLCESLFAQNAAVAVTFLPRSPCLAISGGVENGTLVHFGWNECCVVCVCDLRCISSRTWSEYSGESIHYSMVKSMRMNQDGDFASVSTKMSIENETLQSLFSKDGLPARIAAEILALDIDSRPLVASNILFSGELASVSGLTEKIIEQVNHQLGTLQAQQTPCLGAWAGASLYCSVGLLRENPSKWKHKEITREKLSGAGWKELQYLNT</sequence>
<name>A0AA91Q2R8_CLALS</name>
<evidence type="ECO:0000313" key="2">
    <source>
        <dbReference type="Proteomes" id="UP000195602"/>
    </source>
</evidence>
<dbReference type="KEGG" id="clus:A9F13_03g01606"/>
<dbReference type="AlphaFoldDB" id="A0AA91Q2R8"/>
<accession>A0AA91Q2R8</accession>
<protein>
    <submittedName>
        <fullName evidence="1">Uncharacterized protein</fullName>
    </submittedName>
</protein>
<evidence type="ECO:0000313" key="1">
    <source>
        <dbReference type="EMBL" id="OVF10027.1"/>
    </source>
</evidence>
<comment type="caution">
    <text evidence="1">The sequence shown here is derived from an EMBL/GenBank/DDBJ whole genome shotgun (WGS) entry which is preliminary data.</text>
</comment>
<dbReference type="Gene3D" id="3.30.420.40">
    <property type="match status" value="1"/>
</dbReference>
<dbReference type="EMBL" id="LYUB02000003">
    <property type="protein sequence ID" value="OVF10027.1"/>
    <property type="molecule type" value="Genomic_DNA"/>
</dbReference>
<dbReference type="InterPro" id="IPR043129">
    <property type="entry name" value="ATPase_NBD"/>
</dbReference>
<reference evidence="1 2" key="1">
    <citation type="submission" date="2017-04" db="EMBL/GenBank/DDBJ databases">
        <title>Draft genome of the yeast Clavispora lusitaniae type strain CBS 6936.</title>
        <authorList>
            <person name="Durrens P."/>
            <person name="Klopp C."/>
            <person name="Biteau N."/>
            <person name="Fitton-Ouhabi V."/>
            <person name="Dementhon K."/>
            <person name="Accoceberry I."/>
            <person name="Sherman D.J."/>
            <person name="Noel T."/>
        </authorList>
    </citation>
    <scope>NUCLEOTIDE SEQUENCE [LARGE SCALE GENOMIC DNA]</scope>
    <source>
        <strain evidence="1 2">CBS 6936</strain>
    </source>
</reference>
<organism evidence="1 2">
    <name type="scientific">Clavispora lusitaniae</name>
    <name type="common">Candida lusitaniae</name>
    <dbReference type="NCBI Taxonomy" id="36911"/>
    <lineage>
        <taxon>Eukaryota</taxon>
        <taxon>Fungi</taxon>
        <taxon>Dikarya</taxon>
        <taxon>Ascomycota</taxon>
        <taxon>Saccharomycotina</taxon>
        <taxon>Pichiomycetes</taxon>
        <taxon>Metschnikowiaceae</taxon>
        <taxon>Clavispora</taxon>
    </lineage>
</organism>
<dbReference type="Proteomes" id="UP000195602">
    <property type="component" value="Unassembled WGS sequence"/>
</dbReference>
<dbReference type="SUPFAM" id="SSF53067">
    <property type="entry name" value="Actin-like ATPase domain"/>
    <property type="match status" value="1"/>
</dbReference>
<proteinExistence type="predicted"/>
<gene>
    <name evidence="1" type="ORF">A9F13_03g01606</name>
</gene>